<feature type="transmembrane region" description="Helical" evidence="7">
    <location>
        <begin position="62"/>
        <end position="80"/>
    </location>
</feature>
<dbReference type="Proteomes" id="UP000469949">
    <property type="component" value="Unassembled WGS sequence"/>
</dbReference>
<organism evidence="8 9">
    <name type="scientific">Methylorubrum populi</name>
    <dbReference type="NCBI Taxonomy" id="223967"/>
    <lineage>
        <taxon>Bacteria</taxon>
        <taxon>Pseudomonadati</taxon>
        <taxon>Pseudomonadota</taxon>
        <taxon>Alphaproteobacteria</taxon>
        <taxon>Hyphomicrobiales</taxon>
        <taxon>Methylobacteriaceae</taxon>
        <taxon>Methylorubrum</taxon>
    </lineage>
</organism>
<dbReference type="PANTHER" id="PTHR12778:SF10">
    <property type="entry name" value="MAJOR FACILITATOR SUPERFAMILY DOMAIN-CONTAINING PROTEIN 3"/>
    <property type="match status" value="1"/>
</dbReference>
<gene>
    <name evidence="8" type="ORF">F8B43_1983</name>
</gene>
<feature type="transmembrane region" description="Helical" evidence="7">
    <location>
        <begin position="356"/>
        <end position="377"/>
    </location>
</feature>
<keyword evidence="3" id="KW-0813">Transport</keyword>
<evidence type="ECO:0000256" key="6">
    <source>
        <dbReference type="ARBA" id="ARBA00023136"/>
    </source>
</evidence>
<comment type="similarity">
    <text evidence="2">Belongs to the major facilitator superfamily.</text>
</comment>
<proteinExistence type="inferred from homology"/>
<evidence type="ECO:0000256" key="7">
    <source>
        <dbReference type="SAM" id="Phobius"/>
    </source>
</evidence>
<reference evidence="8 9" key="1">
    <citation type="submission" date="2019-10" db="EMBL/GenBank/DDBJ databases">
        <title>Draft Genome Sequence of the Caffeine Degrading Methylotroph Methylorubrum populi PINKEL.</title>
        <authorList>
            <person name="Dawson S.C."/>
            <person name="Zhang X."/>
            <person name="Wright M.E."/>
            <person name="Sharma G."/>
            <person name="Langner J.T."/>
            <person name="Ditty J.L."/>
            <person name="Subuyuj G.A."/>
        </authorList>
    </citation>
    <scope>NUCLEOTIDE SEQUENCE [LARGE SCALE GENOMIC DNA]</scope>
    <source>
        <strain evidence="8 9">Pinkel</strain>
    </source>
</reference>
<evidence type="ECO:0000313" key="9">
    <source>
        <dbReference type="Proteomes" id="UP000469949"/>
    </source>
</evidence>
<evidence type="ECO:0000256" key="1">
    <source>
        <dbReference type="ARBA" id="ARBA00004141"/>
    </source>
</evidence>
<feature type="transmembrane region" description="Helical" evidence="7">
    <location>
        <begin position="232"/>
        <end position="253"/>
    </location>
</feature>
<keyword evidence="6 7" id="KW-0472">Membrane</keyword>
<keyword evidence="5 7" id="KW-1133">Transmembrane helix</keyword>
<comment type="subcellular location">
    <subcellularLocation>
        <location evidence="1">Membrane</location>
        <topology evidence="1">Multi-pass membrane protein</topology>
    </subcellularLocation>
</comment>
<dbReference type="InterPro" id="IPR004752">
    <property type="entry name" value="AmpG_permease/AT-1"/>
</dbReference>
<sequence>MSGFDPTPETKPAPGRERPGWAAQLAPFFCLYMTFGTTLGFLISGAPLILRARGIDLAEVGFLQLINLPVGLTFLWAVLVDRIHLPRLPHRLGWIVLMQGAAVALLLILSRGEAWPLPLLFGLALATCFCVATMDIALEALVVETVGPERRPYVASAKLCGASLGGLFGAGVLIAEYDRLGWHGAVLAVAGLNVLCLLPMLRYPERALRRPSVEAQRGAVALGRLRLLGGRVLVLGLYFAAMFALTGSNNLALLDLGVPLSEVGLVTGGLSSGINLVMALVSGVLVRRVGTLPLITVSALGVAASGLLMLWASATAAPNLGLAASVLGILCGGGLGVPVFNMIYRWAQGPQPATDYALLFGAAFFAAMPLRVGAPALAGAVGWPVYFALAVPLYGLAVLLLRAAIARTLIADRAADRAVP</sequence>
<name>A0A833J6U5_9HYPH</name>
<keyword evidence="4 7" id="KW-0812">Transmembrane</keyword>
<feature type="transmembrane region" description="Helical" evidence="7">
    <location>
        <begin position="383"/>
        <end position="405"/>
    </location>
</feature>
<accession>A0A833J6U5</accession>
<evidence type="ECO:0000313" key="8">
    <source>
        <dbReference type="EMBL" id="KAB7785482.1"/>
    </source>
</evidence>
<dbReference type="AlphaFoldDB" id="A0A833J6U5"/>
<evidence type="ECO:0000256" key="4">
    <source>
        <dbReference type="ARBA" id="ARBA00022692"/>
    </source>
</evidence>
<dbReference type="RefSeq" id="WP_152276845.1">
    <property type="nucleotide sequence ID" value="NZ_WEKV01000009.1"/>
</dbReference>
<protein>
    <recommendedName>
        <fullName evidence="10">MFS transporter</fullName>
    </recommendedName>
</protein>
<feature type="transmembrane region" description="Helical" evidence="7">
    <location>
        <begin position="153"/>
        <end position="174"/>
    </location>
</feature>
<comment type="caution">
    <text evidence="8">The sequence shown here is derived from an EMBL/GenBank/DDBJ whole genome shotgun (WGS) entry which is preliminary data.</text>
</comment>
<dbReference type="InterPro" id="IPR011701">
    <property type="entry name" value="MFS"/>
</dbReference>
<feature type="transmembrane region" description="Helical" evidence="7">
    <location>
        <begin position="92"/>
        <end position="109"/>
    </location>
</feature>
<feature type="transmembrane region" description="Helical" evidence="7">
    <location>
        <begin position="180"/>
        <end position="201"/>
    </location>
</feature>
<dbReference type="EMBL" id="WEKV01000009">
    <property type="protein sequence ID" value="KAB7785482.1"/>
    <property type="molecule type" value="Genomic_DNA"/>
</dbReference>
<feature type="transmembrane region" description="Helical" evidence="7">
    <location>
        <begin position="115"/>
        <end position="141"/>
    </location>
</feature>
<evidence type="ECO:0000256" key="2">
    <source>
        <dbReference type="ARBA" id="ARBA00008335"/>
    </source>
</evidence>
<feature type="transmembrane region" description="Helical" evidence="7">
    <location>
        <begin position="265"/>
        <end position="285"/>
    </location>
</feature>
<feature type="transmembrane region" description="Helical" evidence="7">
    <location>
        <begin position="25"/>
        <end position="50"/>
    </location>
</feature>
<dbReference type="Gene3D" id="1.20.1250.20">
    <property type="entry name" value="MFS general substrate transporter like domains"/>
    <property type="match status" value="1"/>
</dbReference>
<evidence type="ECO:0000256" key="5">
    <source>
        <dbReference type="ARBA" id="ARBA00022989"/>
    </source>
</evidence>
<dbReference type="PANTHER" id="PTHR12778">
    <property type="entry name" value="SOLUTE CARRIER FAMILY 33 ACETYL-COA TRANSPORTER -RELATED"/>
    <property type="match status" value="1"/>
</dbReference>
<feature type="transmembrane region" description="Helical" evidence="7">
    <location>
        <begin position="292"/>
        <end position="314"/>
    </location>
</feature>
<feature type="transmembrane region" description="Helical" evidence="7">
    <location>
        <begin position="320"/>
        <end position="344"/>
    </location>
</feature>
<dbReference type="InterPro" id="IPR036259">
    <property type="entry name" value="MFS_trans_sf"/>
</dbReference>
<dbReference type="Pfam" id="PF07690">
    <property type="entry name" value="MFS_1"/>
    <property type="match status" value="1"/>
</dbReference>
<dbReference type="GO" id="GO:0016020">
    <property type="term" value="C:membrane"/>
    <property type="evidence" value="ECO:0007669"/>
    <property type="project" value="UniProtKB-SubCell"/>
</dbReference>
<dbReference type="SUPFAM" id="SSF103473">
    <property type="entry name" value="MFS general substrate transporter"/>
    <property type="match status" value="1"/>
</dbReference>
<dbReference type="GO" id="GO:0022857">
    <property type="term" value="F:transmembrane transporter activity"/>
    <property type="evidence" value="ECO:0007669"/>
    <property type="project" value="InterPro"/>
</dbReference>
<evidence type="ECO:0000256" key="3">
    <source>
        <dbReference type="ARBA" id="ARBA00022448"/>
    </source>
</evidence>
<evidence type="ECO:0008006" key="10">
    <source>
        <dbReference type="Google" id="ProtNLM"/>
    </source>
</evidence>